<organism evidence="2">
    <name type="scientific">Bactrocera latifrons</name>
    <name type="common">Malaysian fruit fly</name>
    <name type="synonym">Chaetodacus latifrons</name>
    <dbReference type="NCBI Taxonomy" id="174628"/>
    <lineage>
        <taxon>Eukaryota</taxon>
        <taxon>Metazoa</taxon>
        <taxon>Ecdysozoa</taxon>
        <taxon>Arthropoda</taxon>
        <taxon>Hexapoda</taxon>
        <taxon>Insecta</taxon>
        <taxon>Pterygota</taxon>
        <taxon>Neoptera</taxon>
        <taxon>Endopterygota</taxon>
        <taxon>Diptera</taxon>
        <taxon>Brachycera</taxon>
        <taxon>Muscomorpha</taxon>
        <taxon>Tephritoidea</taxon>
        <taxon>Tephritidae</taxon>
        <taxon>Bactrocera</taxon>
        <taxon>Bactrocera</taxon>
    </lineage>
</organism>
<dbReference type="InterPro" id="IPR036056">
    <property type="entry name" value="Fibrinogen-like_C"/>
</dbReference>
<evidence type="ECO:0000313" key="2">
    <source>
        <dbReference type="EMBL" id="JAI22308.1"/>
    </source>
</evidence>
<accession>A0A0K8U6V4</accession>
<proteinExistence type="predicted"/>
<feature type="domain" description="Fibrinogen C-terminal" evidence="1">
    <location>
        <begin position="124"/>
        <end position="344"/>
    </location>
</feature>
<reference evidence="2" key="1">
    <citation type="submission" date="2015-06" db="EMBL/GenBank/DDBJ databases">
        <authorList>
            <person name="Hoefler B.C."/>
            <person name="Straight P.D."/>
        </authorList>
    </citation>
    <scope>NUCLEOTIDE SEQUENCE</scope>
</reference>
<dbReference type="SUPFAM" id="SSF56496">
    <property type="entry name" value="Fibrinogen C-terminal domain-like"/>
    <property type="match status" value="1"/>
</dbReference>
<dbReference type="PROSITE" id="PS51406">
    <property type="entry name" value="FIBRINOGEN_C_2"/>
    <property type="match status" value="1"/>
</dbReference>
<dbReference type="CDD" id="cd00087">
    <property type="entry name" value="FReD"/>
    <property type="match status" value="1"/>
</dbReference>
<dbReference type="SMART" id="SM00186">
    <property type="entry name" value="FBG"/>
    <property type="match status" value="1"/>
</dbReference>
<evidence type="ECO:0000259" key="1">
    <source>
        <dbReference type="PROSITE" id="PS51406"/>
    </source>
</evidence>
<dbReference type="PANTHER" id="PTHR19143:SF327">
    <property type="entry name" value="FI21813P1-RELATED"/>
    <property type="match status" value="1"/>
</dbReference>
<dbReference type="Pfam" id="PF00147">
    <property type="entry name" value="Fibrinogen_C"/>
    <property type="match status" value="1"/>
</dbReference>
<dbReference type="AlphaFoldDB" id="A0A0K8U6V4"/>
<gene>
    <name evidence="2" type="primary">Fcn1_2</name>
    <name evidence="2" type="ORF">c0_g1_i2</name>
</gene>
<sequence length="344" mass="38861">MLRVLMVNRASNCANMLSYQLKSLAIFLVLFAFISRQQIVQGAPGCDGDCLEDKLDEILSKLKTLNGKVESLAAHPEIEPPTACAHHPHAHRKQHVTESHEDVESHHQRVHHARNLHSVLATSSLGSSSNHKCAERLAQICHNVGVSEIQLDDDKVLPFKVLCGAERWIVVLQRLDGSVAFHNRTWDAYKQGFGSVGEKTEFFLGLQHLHELTYSGFFEIRIDLEDFQGVQKFAHYSDFSVFNEHADYKMGILGVYHGTAGDSFMYHEGQQFSAIDRDNDAKAQGSCSEEYNSAGWFKNCMKANIFGKYLNGETDKFKEGMYWETFHGPEYSLKTIKMSVRAKC</sequence>
<dbReference type="InterPro" id="IPR050373">
    <property type="entry name" value="Fibrinogen_C-term_domain"/>
</dbReference>
<dbReference type="GO" id="GO:0005615">
    <property type="term" value="C:extracellular space"/>
    <property type="evidence" value="ECO:0007669"/>
    <property type="project" value="TreeGrafter"/>
</dbReference>
<dbReference type="PANTHER" id="PTHR19143">
    <property type="entry name" value="FIBRINOGEN/TENASCIN/ANGIOPOEITIN"/>
    <property type="match status" value="1"/>
</dbReference>
<dbReference type="EMBL" id="GDHF01030006">
    <property type="protein sequence ID" value="JAI22308.1"/>
    <property type="molecule type" value="Transcribed_RNA"/>
</dbReference>
<protein>
    <submittedName>
        <fullName evidence="2">Ficolin-1</fullName>
    </submittedName>
</protein>
<dbReference type="OrthoDB" id="6145874at2759"/>
<dbReference type="Gene3D" id="3.90.215.10">
    <property type="entry name" value="Gamma Fibrinogen, chain A, domain 1"/>
    <property type="match status" value="1"/>
</dbReference>
<dbReference type="InterPro" id="IPR002181">
    <property type="entry name" value="Fibrinogen_a/b/g_C_dom"/>
</dbReference>
<dbReference type="InterPro" id="IPR014716">
    <property type="entry name" value="Fibrinogen_a/b/g_C_1"/>
</dbReference>
<name>A0A0K8U6V4_BACLA</name>